<keyword evidence="2" id="KW-0813">Transport</keyword>
<feature type="domain" description="ABC transporter" evidence="5">
    <location>
        <begin position="4"/>
        <end position="244"/>
    </location>
</feature>
<dbReference type="SUPFAM" id="SSF52540">
    <property type="entry name" value="P-loop containing nucleoside triphosphate hydrolases"/>
    <property type="match status" value="1"/>
</dbReference>
<dbReference type="Gene3D" id="3.40.50.300">
    <property type="entry name" value="P-loop containing nucleotide triphosphate hydrolases"/>
    <property type="match status" value="1"/>
</dbReference>
<gene>
    <name evidence="6" type="ORF">M972_112990</name>
</gene>
<dbReference type="GO" id="GO:0098796">
    <property type="term" value="C:membrane protein complex"/>
    <property type="evidence" value="ECO:0007669"/>
    <property type="project" value="UniProtKB-ARBA"/>
</dbReference>
<dbReference type="GO" id="GO:0016887">
    <property type="term" value="F:ATP hydrolysis activity"/>
    <property type="evidence" value="ECO:0007669"/>
    <property type="project" value="InterPro"/>
</dbReference>
<dbReference type="PANTHER" id="PTHR42798">
    <property type="entry name" value="LIPOPROTEIN-RELEASING SYSTEM ATP-BINDING PROTEIN LOLD"/>
    <property type="match status" value="1"/>
</dbReference>
<evidence type="ECO:0000313" key="6">
    <source>
        <dbReference type="EMBL" id="PFH04163.1"/>
    </source>
</evidence>
<dbReference type="PROSITE" id="PS00211">
    <property type="entry name" value="ABC_TRANSPORTER_1"/>
    <property type="match status" value="1"/>
</dbReference>
<dbReference type="Proteomes" id="UP000223596">
    <property type="component" value="Unassembled WGS sequence"/>
</dbReference>
<evidence type="ECO:0000256" key="4">
    <source>
        <dbReference type="ARBA" id="ARBA00022840"/>
    </source>
</evidence>
<dbReference type="FunFam" id="3.40.50.300:FF:000032">
    <property type="entry name" value="Export ABC transporter ATP-binding protein"/>
    <property type="match status" value="1"/>
</dbReference>
<evidence type="ECO:0000256" key="3">
    <source>
        <dbReference type="ARBA" id="ARBA00022741"/>
    </source>
</evidence>
<keyword evidence="3" id="KW-0547">Nucleotide-binding</keyword>
<keyword evidence="4 6" id="KW-0067">ATP-binding</keyword>
<dbReference type="Pfam" id="PF00005">
    <property type="entry name" value="ABC_tran"/>
    <property type="match status" value="1"/>
</dbReference>
<dbReference type="InterPro" id="IPR003439">
    <property type="entry name" value="ABC_transporter-like_ATP-bd"/>
</dbReference>
<dbReference type="CDD" id="cd03255">
    <property type="entry name" value="ABC_MJ0796_LolCDE_FtsE"/>
    <property type="match status" value="1"/>
</dbReference>
<dbReference type="PROSITE" id="PS50893">
    <property type="entry name" value="ABC_TRANSPORTER_2"/>
    <property type="match status" value="1"/>
</dbReference>
<name>A0AB36TK71_ACETH</name>
<evidence type="ECO:0000256" key="1">
    <source>
        <dbReference type="ARBA" id="ARBA00005417"/>
    </source>
</evidence>
<comment type="caution">
    <text evidence="6">The sequence shown here is derived from an EMBL/GenBank/DDBJ whole genome shotgun (WGS) entry which is preliminary data.</text>
</comment>
<dbReference type="AlphaFoldDB" id="A0AB36TK71"/>
<evidence type="ECO:0000259" key="5">
    <source>
        <dbReference type="PROSITE" id="PS50893"/>
    </source>
</evidence>
<dbReference type="InterPro" id="IPR017871">
    <property type="entry name" value="ABC_transporter-like_CS"/>
</dbReference>
<organism evidence="6 7">
    <name type="scientific">Acetivibrio thermocellus AD2</name>
    <dbReference type="NCBI Taxonomy" id="1138384"/>
    <lineage>
        <taxon>Bacteria</taxon>
        <taxon>Bacillati</taxon>
        <taxon>Bacillota</taxon>
        <taxon>Clostridia</taxon>
        <taxon>Eubacteriales</taxon>
        <taxon>Oscillospiraceae</taxon>
        <taxon>Acetivibrio</taxon>
    </lineage>
</organism>
<dbReference type="InterPro" id="IPR003593">
    <property type="entry name" value="AAA+_ATPase"/>
</dbReference>
<dbReference type="PANTHER" id="PTHR42798:SF7">
    <property type="entry name" value="ALPHA-D-RIBOSE 1-METHYLPHOSPHONATE 5-TRIPHOSPHATE SYNTHASE SUBUNIT PHNL"/>
    <property type="match status" value="1"/>
</dbReference>
<reference evidence="6 7" key="1">
    <citation type="submission" date="2017-09" db="EMBL/GenBank/DDBJ databases">
        <title>Evaluation of Pacific Biosciences Sequencing Technology to Finishing C. thermocellum Genome Sequences.</title>
        <authorList>
            <person name="Brown S."/>
        </authorList>
    </citation>
    <scope>NUCLEOTIDE SEQUENCE [LARGE SCALE GENOMIC DNA]</scope>
    <source>
        <strain evidence="6 7">AD2</strain>
    </source>
</reference>
<protein>
    <submittedName>
        <fullName evidence="6">ABC transport system ATP-binding protein</fullName>
    </submittedName>
</protein>
<dbReference type="EMBL" id="PDBW01000001">
    <property type="protein sequence ID" value="PFH04163.1"/>
    <property type="molecule type" value="Genomic_DNA"/>
</dbReference>
<dbReference type="GO" id="GO:0005524">
    <property type="term" value="F:ATP binding"/>
    <property type="evidence" value="ECO:0007669"/>
    <property type="project" value="UniProtKB-KW"/>
</dbReference>
<accession>A0AB36TK71</accession>
<dbReference type="RefSeq" id="WP_003516824.1">
    <property type="nucleotide sequence ID" value="NZ_CP013828.1"/>
</dbReference>
<sequence>MPLLEVRNLKKIYTTRFGGNHVQALTDVSFSVEAGEYVSIMGESGSGKTTLLNILAALDKPTSGDVLLSGRDMTKIKDKDIAAFRRDNIGFVFQDFNLLDNFSIKDNIFLTLVLAGKDYKEMERRIKPLAEKLGIMDILNKYPYEVSGGQKQRAAVCRALITNPQIILADEPTGSLDSKSTEQLLRLFGKINEDGQTILMVTHSVKAASHAKRVLFIKDGVVYHQIYRGNCSYDEMYQKISDTLTLLTTGGDKNA</sequence>
<proteinExistence type="inferred from homology"/>
<dbReference type="InterPro" id="IPR017911">
    <property type="entry name" value="MacB-like_ATP-bd"/>
</dbReference>
<dbReference type="GO" id="GO:0022857">
    <property type="term" value="F:transmembrane transporter activity"/>
    <property type="evidence" value="ECO:0007669"/>
    <property type="project" value="UniProtKB-ARBA"/>
</dbReference>
<dbReference type="SMART" id="SM00382">
    <property type="entry name" value="AAA"/>
    <property type="match status" value="1"/>
</dbReference>
<comment type="similarity">
    <text evidence="1">Belongs to the ABC transporter superfamily.</text>
</comment>
<evidence type="ECO:0000256" key="2">
    <source>
        <dbReference type="ARBA" id="ARBA00022448"/>
    </source>
</evidence>
<evidence type="ECO:0000313" key="7">
    <source>
        <dbReference type="Proteomes" id="UP000223596"/>
    </source>
</evidence>
<dbReference type="InterPro" id="IPR027417">
    <property type="entry name" value="P-loop_NTPase"/>
</dbReference>